<dbReference type="EMBL" id="QYUR01000006">
    <property type="protein sequence ID" value="RJG10256.1"/>
    <property type="molecule type" value="Genomic_DNA"/>
</dbReference>
<dbReference type="GO" id="GO:0051537">
    <property type="term" value="F:2 iron, 2 sulfur cluster binding"/>
    <property type="evidence" value="ECO:0007669"/>
    <property type="project" value="UniProtKB-KW"/>
</dbReference>
<dbReference type="GO" id="GO:0046872">
    <property type="term" value="F:metal ion binding"/>
    <property type="evidence" value="ECO:0007669"/>
    <property type="project" value="UniProtKB-KW"/>
</dbReference>
<sequence>MRKPPVCPGESVGSPNTAAFTQALTPAVLPILPEVRLVQPGATLRLCTCGSSPQLPDCSADCSLGLSVPIAREQHLLLCRCGQSRRLPYCDGSHNPPAPSLTAKWRRFWVGY</sequence>
<feature type="domain" description="Iron-binding zinc finger CDGSH type" evidence="5">
    <location>
        <begin position="67"/>
        <end position="100"/>
    </location>
</feature>
<proteinExistence type="predicted"/>
<dbReference type="GO" id="GO:0005737">
    <property type="term" value="C:cytoplasm"/>
    <property type="evidence" value="ECO:0007669"/>
    <property type="project" value="UniProtKB-ARBA"/>
</dbReference>
<comment type="caution">
    <text evidence="6">The sequence shown here is derived from an EMBL/GenBank/DDBJ whole genome shotgun (WGS) entry which is preliminary data.</text>
</comment>
<evidence type="ECO:0000256" key="4">
    <source>
        <dbReference type="ARBA" id="ARBA00023014"/>
    </source>
</evidence>
<dbReference type="Gene3D" id="3.40.5.90">
    <property type="entry name" value="CDGSH iron-sulfur domain, mitoNEET-type"/>
    <property type="match status" value="1"/>
</dbReference>
<evidence type="ECO:0000256" key="3">
    <source>
        <dbReference type="ARBA" id="ARBA00023004"/>
    </source>
</evidence>
<dbReference type="OrthoDB" id="9795032at2"/>
<dbReference type="Pfam" id="PF09360">
    <property type="entry name" value="zf-CDGSH"/>
    <property type="match status" value="1"/>
</dbReference>
<keyword evidence="2" id="KW-0479">Metal-binding</keyword>
<evidence type="ECO:0000313" key="7">
    <source>
        <dbReference type="Proteomes" id="UP000284021"/>
    </source>
</evidence>
<dbReference type="InterPro" id="IPR042216">
    <property type="entry name" value="MitoNEET_CISD"/>
</dbReference>
<keyword evidence="4" id="KW-0411">Iron-sulfur</keyword>
<protein>
    <submittedName>
        <fullName evidence="6">CDGSH iron-sulfur domain-containing protein</fullName>
    </submittedName>
</protein>
<evidence type="ECO:0000259" key="5">
    <source>
        <dbReference type="SMART" id="SM00704"/>
    </source>
</evidence>
<evidence type="ECO:0000256" key="2">
    <source>
        <dbReference type="ARBA" id="ARBA00022723"/>
    </source>
</evidence>
<keyword evidence="3" id="KW-0408">Iron</keyword>
<gene>
    <name evidence="6" type="ORF">D3879_19720</name>
</gene>
<dbReference type="InterPro" id="IPR018967">
    <property type="entry name" value="FeS-contain_CDGSH-typ"/>
</dbReference>
<evidence type="ECO:0000256" key="1">
    <source>
        <dbReference type="ARBA" id="ARBA00022714"/>
    </source>
</evidence>
<keyword evidence="1" id="KW-0001">2Fe-2S</keyword>
<organism evidence="6 7">
    <name type="scientific">Pseudomonas cavernicola</name>
    <dbReference type="NCBI Taxonomy" id="2320866"/>
    <lineage>
        <taxon>Bacteria</taxon>
        <taxon>Pseudomonadati</taxon>
        <taxon>Pseudomonadota</taxon>
        <taxon>Gammaproteobacteria</taxon>
        <taxon>Pseudomonadales</taxon>
        <taxon>Pseudomonadaceae</taxon>
        <taxon>Pseudomonas</taxon>
    </lineage>
</organism>
<evidence type="ECO:0000313" key="6">
    <source>
        <dbReference type="EMBL" id="RJG10256.1"/>
    </source>
</evidence>
<accession>A0A418XCL1</accession>
<keyword evidence="7" id="KW-1185">Reference proteome</keyword>
<dbReference type="Proteomes" id="UP000284021">
    <property type="component" value="Unassembled WGS sequence"/>
</dbReference>
<name>A0A418XCL1_9PSED</name>
<dbReference type="AlphaFoldDB" id="A0A418XCL1"/>
<dbReference type="SMART" id="SM00704">
    <property type="entry name" value="ZnF_CDGSH"/>
    <property type="match status" value="1"/>
</dbReference>
<reference evidence="6 7" key="1">
    <citation type="submission" date="2018-09" db="EMBL/GenBank/DDBJ databases">
        <authorList>
            <person name="Zhu H."/>
        </authorList>
    </citation>
    <scope>NUCLEOTIDE SEQUENCE [LARGE SCALE GENOMIC DNA]</scope>
    <source>
        <strain evidence="6 7">K1S02-6</strain>
    </source>
</reference>